<dbReference type="Proteomes" id="UP000594364">
    <property type="component" value="Chromosome 4"/>
</dbReference>
<dbReference type="Gene3D" id="2.40.128.680">
    <property type="match status" value="1"/>
</dbReference>
<dbReference type="PANTHER" id="PTHR47204:SF1">
    <property type="entry name" value="RIBONUCLEASE H2 SUBUNIT C"/>
    <property type="match status" value="1"/>
</dbReference>
<dbReference type="EMBL" id="CP031388">
    <property type="protein sequence ID" value="QPH04607.1"/>
    <property type="molecule type" value="Genomic_DNA"/>
</dbReference>
<evidence type="ECO:0000313" key="2">
    <source>
        <dbReference type="Proteomes" id="UP000594364"/>
    </source>
</evidence>
<gene>
    <name evidence="1" type="ORF">C2857_001752</name>
</gene>
<keyword evidence="2" id="KW-1185">Reference proteome</keyword>
<accession>A0A7S9PWD6</accession>
<organism evidence="1 2">
    <name type="scientific">Epichloe festucae (strain Fl1)</name>
    <dbReference type="NCBI Taxonomy" id="877507"/>
    <lineage>
        <taxon>Eukaryota</taxon>
        <taxon>Fungi</taxon>
        <taxon>Dikarya</taxon>
        <taxon>Ascomycota</taxon>
        <taxon>Pezizomycotina</taxon>
        <taxon>Sordariomycetes</taxon>
        <taxon>Hypocreomycetidae</taxon>
        <taxon>Hypocreales</taxon>
        <taxon>Clavicipitaceae</taxon>
        <taxon>Epichloe</taxon>
    </lineage>
</organism>
<dbReference type="GO" id="GO:0032299">
    <property type="term" value="C:ribonuclease H2 complex"/>
    <property type="evidence" value="ECO:0007669"/>
    <property type="project" value="InterPro"/>
</dbReference>
<dbReference type="CDD" id="cd09271">
    <property type="entry name" value="RNase_H2-C"/>
    <property type="match status" value="1"/>
</dbReference>
<sequence>MQPQATPKASTVRLKIDATMPNHMMSIVKKEKVDCESTVNLLPCCIHHDGHIDQTLGFWIPTKPTDENQTTYFRGRKMIGKCIRLPKNYTGIVVQPENDDGQRDDGLEVRNIQDKSDEKGIQTGQTLHVTSTFENILIWAHGSSSSNSSGQYEKNVEEWLYSFTLNQGRNSSTQEDRVSLSMRDFMLHGE</sequence>
<proteinExistence type="predicted"/>
<dbReference type="PANTHER" id="PTHR47204">
    <property type="entry name" value="OS02G0168900 PROTEIN"/>
    <property type="match status" value="1"/>
</dbReference>
<evidence type="ECO:0000313" key="1">
    <source>
        <dbReference type="EMBL" id="QPH04607.1"/>
    </source>
</evidence>
<protein>
    <submittedName>
        <fullName evidence="1">Uncharacterized protein</fullName>
    </submittedName>
</protein>
<dbReference type="GO" id="GO:0006401">
    <property type="term" value="P:RNA catabolic process"/>
    <property type="evidence" value="ECO:0007669"/>
    <property type="project" value="InterPro"/>
</dbReference>
<reference evidence="1 2" key="1">
    <citation type="journal article" date="2018" name="PLoS Genet.">
        <title>Repeat elements organise 3D genome structure and mediate transcription in the filamentous fungus Epichloe festucae.</title>
        <authorList>
            <person name="Winter D.J."/>
            <person name="Ganley A.R.D."/>
            <person name="Young C.A."/>
            <person name="Liachko I."/>
            <person name="Schardl C.L."/>
            <person name="Dupont P.Y."/>
            <person name="Berry D."/>
            <person name="Ram A."/>
            <person name="Scott B."/>
            <person name="Cox M.P."/>
        </authorList>
    </citation>
    <scope>NUCLEOTIDE SEQUENCE [LARGE SCALE GENOMIC DNA]</scope>
    <source>
        <strain evidence="1 2">Fl1</strain>
    </source>
</reference>
<dbReference type="OrthoDB" id="6222486at2759"/>
<dbReference type="AlphaFoldDB" id="A0A7S9PWD6"/>
<name>A0A7S9PWD6_EPIFF</name>
<dbReference type="Pfam" id="PF08615">
    <property type="entry name" value="RNase_H2_suC"/>
    <property type="match status" value="1"/>
</dbReference>
<dbReference type="InterPro" id="IPR013924">
    <property type="entry name" value="RNase_H2_suC"/>
</dbReference>